<feature type="transmembrane region" description="Helical" evidence="1">
    <location>
        <begin position="38"/>
        <end position="55"/>
    </location>
</feature>
<organism evidence="2 3">
    <name type="scientific">Corynebacterium incognita</name>
    <dbReference type="NCBI Taxonomy" id="2754725"/>
    <lineage>
        <taxon>Bacteria</taxon>
        <taxon>Bacillati</taxon>
        <taxon>Actinomycetota</taxon>
        <taxon>Actinomycetes</taxon>
        <taxon>Mycobacteriales</taxon>
        <taxon>Corynebacteriaceae</taxon>
        <taxon>Corynebacterium</taxon>
    </lineage>
</organism>
<reference evidence="2 3" key="1">
    <citation type="submission" date="2020-07" db="EMBL/GenBank/DDBJ databases">
        <title>Complete genome and description of Corynebacterium incognita strain Marseille-Q3630 sp. nov.</title>
        <authorList>
            <person name="Boxberger M."/>
        </authorList>
    </citation>
    <scope>NUCLEOTIDE SEQUENCE [LARGE SCALE GENOMIC DNA]</scope>
    <source>
        <strain evidence="2 3">Marseille-Q3630</strain>
    </source>
</reference>
<dbReference type="AlphaFoldDB" id="A0A7G7CQZ2"/>
<dbReference type="Proteomes" id="UP000515743">
    <property type="component" value="Chromosome"/>
</dbReference>
<keyword evidence="1" id="KW-0812">Transmembrane</keyword>
<keyword evidence="1" id="KW-0472">Membrane</keyword>
<feature type="transmembrane region" description="Helical" evidence="1">
    <location>
        <begin position="231"/>
        <end position="249"/>
    </location>
</feature>
<feature type="transmembrane region" description="Helical" evidence="1">
    <location>
        <begin position="261"/>
        <end position="283"/>
    </location>
</feature>
<proteinExistence type="predicted"/>
<feature type="transmembrane region" description="Helical" evidence="1">
    <location>
        <begin position="61"/>
        <end position="80"/>
    </location>
</feature>
<dbReference type="RefSeq" id="WP_185176382.1">
    <property type="nucleotide sequence ID" value="NZ_CP059404.1"/>
</dbReference>
<feature type="transmembrane region" description="Helical" evidence="1">
    <location>
        <begin position="318"/>
        <end position="335"/>
    </location>
</feature>
<evidence type="ECO:0000256" key="1">
    <source>
        <dbReference type="SAM" id="Phobius"/>
    </source>
</evidence>
<dbReference type="EMBL" id="CP059404">
    <property type="protein sequence ID" value="QNE90008.1"/>
    <property type="molecule type" value="Genomic_DNA"/>
</dbReference>
<feature type="transmembrane region" description="Helical" evidence="1">
    <location>
        <begin position="146"/>
        <end position="169"/>
    </location>
</feature>
<feature type="transmembrane region" description="Helical" evidence="1">
    <location>
        <begin position="87"/>
        <end position="109"/>
    </location>
</feature>
<accession>A0A7G7CQZ2</accession>
<evidence type="ECO:0000313" key="2">
    <source>
        <dbReference type="EMBL" id="QNE90008.1"/>
    </source>
</evidence>
<dbReference type="KEGG" id="cik:H0194_03000"/>
<keyword evidence="1" id="KW-1133">Transmembrane helix</keyword>
<dbReference type="Pfam" id="PF14102">
    <property type="entry name" value="Caps_synth_CapC"/>
    <property type="match status" value="2"/>
</dbReference>
<name>A0A7G7CQZ2_9CORY</name>
<dbReference type="GO" id="GO:0016020">
    <property type="term" value="C:membrane"/>
    <property type="evidence" value="ECO:0007669"/>
    <property type="project" value="InterPro"/>
</dbReference>
<evidence type="ECO:0000313" key="3">
    <source>
        <dbReference type="Proteomes" id="UP000515743"/>
    </source>
</evidence>
<feature type="transmembrane region" description="Helical" evidence="1">
    <location>
        <begin position="181"/>
        <end position="202"/>
    </location>
</feature>
<dbReference type="GO" id="GO:0045227">
    <property type="term" value="P:capsule polysaccharide biosynthetic process"/>
    <property type="evidence" value="ECO:0007669"/>
    <property type="project" value="InterPro"/>
</dbReference>
<feature type="transmembrane region" description="Helical" evidence="1">
    <location>
        <begin position="12"/>
        <end position="31"/>
    </location>
</feature>
<protein>
    <submittedName>
        <fullName evidence="2">Uncharacterized protein</fullName>
    </submittedName>
</protein>
<gene>
    <name evidence="2" type="ORF">H0194_03000</name>
</gene>
<sequence>MHHTQLGSLDFLIDYTHLTFFFGVLISYLYFRRRQLSIGGTLAAGYLAASLNNPLNVLMTFLISLVGYVLIKFVILKIFLPRPRQIFAIGLGVGALCGALWLTAGHFFFKDPAMQSSLSLVGVIVPGMLCNSLIKQGVAKTLIPLAWMVPLTAALGFATTFITSTYFGWSLAPRVFDHSESFNGTLLFALCAASVVMALLVQESTVHNAKLRTGGYVTVGLLIALSPVPRYLAIVGLAVLIVAAIYFPYQHKVPLFGKDRFIVLCFLSFFTVSSIELLLALMFNVPFNGMYNVVFGVLPAVIVNDLNQYGFKRTGSGMALSAAGSAVVGVPALLMS</sequence>
<feature type="transmembrane region" description="Helical" evidence="1">
    <location>
        <begin position="289"/>
        <end position="306"/>
    </location>
</feature>
<keyword evidence="3" id="KW-1185">Reference proteome</keyword>
<dbReference type="InterPro" id="IPR008338">
    <property type="entry name" value="Capsule_biosynth_CapC"/>
</dbReference>